<dbReference type="GO" id="GO:0016324">
    <property type="term" value="C:apical plasma membrane"/>
    <property type="evidence" value="ECO:0007669"/>
    <property type="project" value="UniProtKB-SubCell"/>
</dbReference>
<comment type="caution">
    <text evidence="12">The sequence shown here is derived from an EMBL/GenBank/DDBJ whole genome shotgun (WGS) entry which is preliminary data.</text>
</comment>
<dbReference type="Pfam" id="PF00595">
    <property type="entry name" value="PDZ"/>
    <property type="match status" value="4"/>
</dbReference>
<feature type="compositionally biased region" description="Basic and acidic residues" evidence="9">
    <location>
        <begin position="747"/>
        <end position="765"/>
    </location>
</feature>
<evidence type="ECO:0000256" key="2">
    <source>
        <dbReference type="ARBA" id="ARBA00004435"/>
    </source>
</evidence>
<dbReference type="FunFam" id="2.30.42.10:FF:000070">
    <property type="entry name" value="Multiple PDZ domain protein"/>
    <property type="match status" value="1"/>
</dbReference>
<protein>
    <recommendedName>
        <fullName evidence="14">InaD-like protein</fullName>
    </recommendedName>
</protein>
<evidence type="ECO:0000256" key="8">
    <source>
        <dbReference type="ARBA" id="ARBA00023136"/>
    </source>
</evidence>
<keyword evidence="5" id="KW-0597">Phosphoprotein</keyword>
<feature type="region of interest" description="Disordered" evidence="9">
    <location>
        <begin position="544"/>
        <end position="566"/>
    </location>
</feature>
<proteinExistence type="predicted"/>
<evidence type="ECO:0000259" key="10">
    <source>
        <dbReference type="PROSITE" id="PS50106"/>
    </source>
</evidence>
<evidence type="ECO:0000259" key="11">
    <source>
        <dbReference type="PROSITE" id="PS51022"/>
    </source>
</evidence>
<feature type="domain" description="PDZ" evidence="10">
    <location>
        <begin position="864"/>
        <end position="923"/>
    </location>
</feature>
<dbReference type="PROSITE" id="PS50106">
    <property type="entry name" value="PDZ"/>
    <property type="match status" value="5"/>
</dbReference>
<feature type="region of interest" description="Disordered" evidence="9">
    <location>
        <begin position="696"/>
        <end position="780"/>
    </location>
</feature>
<sequence length="923" mass="101627">MFENVPAVSSLERQQLVAALDRLQSKLVQREEWTHSDNMRNLKETLQSPLFNHILTLQCSIKQLRHQGRQTELVRLSRPASGGLGFSVVGLNPGGSSCQGVFVKHVQPGGVAHRSGGLQEKDQILVINGRALESGVSQQEALSLLQSGDSVELVVARETSLNAERTVNASQATERALNSALLQPPNIDTSQWGHVEQIELVNDGSGLGFGIVGGKSGIVVRTLLPNSVAHRFFHSVFSSGRRLRTGDHILSIGSAPTADLSSEQVVSALQACGSRLNGVSLHGRTNQEVLEVMKQTGQTVVLTLVRKKRALERSLDKVERGESRVSLKRSLELKSRSLSRQEHDRNSNRVSASDAALRAKWEQALGPNYKVLVVNLDPVIEDDEELQKSSKLLPVHTVRLGVELDSFDGHHYVSSVIPEGPVDKHGELRPEDELLEVNDVQVYGKSRREVIAFLKEVPPPFTLACCRLLAADQDLYQDQNQNSDLDSDAEEEPPPKYQPQYNSRFEPEPKSREENNLDEIELKLSSMLCQTETRERLSLIQQELSSSPELPVHSDSPSEDGAGVTGVTGATVVTGEDSSDEDEEEELAMWSPEILPIELNKDPEKGLGFSILDYQDPLDPGRCVMVVRSLVQGGSAERSGRLLPGDQLVRVNSTELCDMSLSEAVDVLKTAPAGRVRLGVRKPLISLEDIQVEPFASNLDDDNEPELILDGGLPRYSSATPVTSDLSPAAEGQEMAVDEEVTQSKNTQDEREHRAPPPSWDEWRRSLGRAKGQRSERQSQMSWKMLCFSGKSFAVVDSSEADSELTLTDTDTESVRVVNADRRRRRGHAGTYPPTRGAHSDLPEREDGEGEETPAFSHWEPPRRVEVWVEPGQSLGLSIVGGRHVIKRLRNGEELKGIFIKQVLSHSPAAKTQSLKTGDKILE</sequence>
<evidence type="ECO:0008006" key="14">
    <source>
        <dbReference type="Google" id="ProtNLM"/>
    </source>
</evidence>
<dbReference type="InterPro" id="IPR004172">
    <property type="entry name" value="L27_dom"/>
</dbReference>
<evidence type="ECO:0000256" key="7">
    <source>
        <dbReference type="ARBA" id="ARBA00022949"/>
    </source>
</evidence>
<evidence type="ECO:0000256" key="9">
    <source>
        <dbReference type="SAM" id="MobiDB-lite"/>
    </source>
</evidence>
<dbReference type="AlphaFoldDB" id="A0AAW0N2R1"/>
<evidence type="ECO:0000256" key="4">
    <source>
        <dbReference type="ARBA" id="ARBA00022475"/>
    </source>
</evidence>
<feature type="compositionally biased region" description="Basic and acidic residues" evidence="9">
    <location>
        <begin position="505"/>
        <end position="514"/>
    </location>
</feature>
<keyword evidence="4" id="KW-1003">Cell membrane</keyword>
<evidence type="ECO:0000313" key="12">
    <source>
        <dbReference type="EMBL" id="KAK7889398.1"/>
    </source>
</evidence>
<dbReference type="PANTHER" id="PTHR19964">
    <property type="entry name" value="MULTIPLE PDZ DOMAIN PROTEIN"/>
    <property type="match status" value="1"/>
</dbReference>
<feature type="domain" description="PDZ" evidence="10">
    <location>
        <begin position="596"/>
        <end position="672"/>
    </location>
</feature>
<dbReference type="InterPro" id="IPR051342">
    <property type="entry name" value="PDZ_scaffold"/>
</dbReference>
<feature type="compositionally biased region" description="Polar residues" evidence="9">
    <location>
        <begin position="717"/>
        <end position="726"/>
    </location>
</feature>
<evidence type="ECO:0000256" key="5">
    <source>
        <dbReference type="ARBA" id="ARBA00022553"/>
    </source>
</evidence>
<dbReference type="PANTHER" id="PTHR19964:SF11">
    <property type="entry name" value="INAD-LIKE PROTEIN"/>
    <property type="match status" value="1"/>
</dbReference>
<evidence type="ECO:0000256" key="1">
    <source>
        <dbReference type="ARBA" id="ARBA00004221"/>
    </source>
</evidence>
<dbReference type="PROSITE" id="PS51022">
    <property type="entry name" value="L27"/>
    <property type="match status" value="1"/>
</dbReference>
<keyword evidence="3" id="KW-0796">Tight junction</keyword>
<name>A0AAW0N2R1_9GOBI</name>
<keyword evidence="6" id="KW-0677">Repeat</keyword>
<dbReference type="SMART" id="SM00228">
    <property type="entry name" value="PDZ"/>
    <property type="match status" value="4"/>
</dbReference>
<feature type="domain" description="L27" evidence="11">
    <location>
        <begin position="9"/>
        <end position="69"/>
    </location>
</feature>
<reference evidence="13" key="1">
    <citation type="submission" date="2024-04" db="EMBL/GenBank/DDBJ databases">
        <title>Salinicola lusitanus LLJ914,a marine bacterium isolated from the Okinawa Trough.</title>
        <authorList>
            <person name="Li J."/>
        </authorList>
    </citation>
    <scope>NUCLEOTIDE SEQUENCE [LARGE SCALE GENOMIC DNA]</scope>
</reference>
<organism evidence="12 13">
    <name type="scientific">Mugilogobius chulae</name>
    <name type="common">yellowstripe goby</name>
    <dbReference type="NCBI Taxonomy" id="88201"/>
    <lineage>
        <taxon>Eukaryota</taxon>
        <taxon>Metazoa</taxon>
        <taxon>Chordata</taxon>
        <taxon>Craniata</taxon>
        <taxon>Vertebrata</taxon>
        <taxon>Euteleostomi</taxon>
        <taxon>Actinopterygii</taxon>
        <taxon>Neopterygii</taxon>
        <taxon>Teleostei</taxon>
        <taxon>Neoteleostei</taxon>
        <taxon>Acanthomorphata</taxon>
        <taxon>Gobiaria</taxon>
        <taxon>Gobiiformes</taxon>
        <taxon>Gobioidei</taxon>
        <taxon>Gobiidae</taxon>
        <taxon>Gobionellinae</taxon>
        <taxon>Mugilogobius</taxon>
    </lineage>
</organism>
<comment type="subcellular location">
    <subcellularLocation>
        <location evidence="1">Apical cell membrane</location>
    </subcellularLocation>
    <subcellularLocation>
        <location evidence="2">Cell junction</location>
        <location evidence="2">Tight junction</location>
    </subcellularLocation>
</comment>
<dbReference type="EMBL" id="JBBPFD010000018">
    <property type="protein sequence ID" value="KAK7889398.1"/>
    <property type="molecule type" value="Genomic_DNA"/>
</dbReference>
<dbReference type="InterPro" id="IPR036034">
    <property type="entry name" value="PDZ_sf"/>
</dbReference>
<feature type="domain" description="PDZ" evidence="10">
    <location>
        <begin position="383"/>
        <end position="463"/>
    </location>
</feature>
<dbReference type="CDD" id="cd06669">
    <property type="entry name" value="PDZ5_MUPP1-like"/>
    <property type="match status" value="1"/>
</dbReference>
<accession>A0AAW0N2R1</accession>
<keyword evidence="7" id="KW-0965">Cell junction</keyword>
<dbReference type="Pfam" id="PF09045">
    <property type="entry name" value="L27_2"/>
    <property type="match status" value="1"/>
</dbReference>
<gene>
    <name evidence="12" type="ORF">WMY93_024958</name>
</gene>
<evidence type="ECO:0000313" key="13">
    <source>
        <dbReference type="Proteomes" id="UP001460270"/>
    </source>
</evidence>
<keyword evidence="13" id="KW-1185">Reference proteome</keyword>
<dbReference type="GO" id="GO:0005923">
    <property type="term" value="C:bicellular tight junction"/>
    <property type="evidence" value="ECO:0007669"/>
    <property type="project" value="UniProtKB-SubCell"/>
</dbReference>
<feature type="region of interest" description="Disordered" evidence="9">
    <location>
        <begin position="823"/>
        <end position="859"/>
    </location>
</feature>
<feature type="domain" description="PDZ" evidence="10">
    <location>
        <begin position="73"/>
        <end position="159"/>
    </location>
</feature>
<dbReference type="Proteomes" id="UP001460270">
    <property type="component" value="Unassembled WGS sequence"/>
</dbReference>
<dbReference type="InterPro" id="IPR001478">
    <property type="entry name" value="PDZ"/>
</dbReference>
<dbReference type="Gene3D" id="2.30.42.10">
    <property type="match status" value="5"/>
</dbReference>
<evidence type="ECO:0000256" key="3">
    <source>
        <dbReference type="ARBA" id="ARBA00022427"/>
    </source>
</evidence>
<dbReference type="InterPro" id="IPR036892">
    <property type="entry name" value="L27_dom_sf"/>
</dbReference>
<keyword evidence="8" id="KW-0472">Membrane</keyword>
<dbReference type="Gene3D" id="1.10.287.650">
    <property type="entry name" value="L27 domain"/>
    <property type="match status" value="1"/>
</dbReference>
<dbReference type="SUPFAM" id="SSF50156">
    <property type="entry name" value="PDZ domain-like"/>
    <property type="match status" value="5"/>
</dbReference>
<feature type="region of interest" description="Disordered" evidence="9">
    <location>
        <begin position="480"/>
        <end position="514"/>
    </location>
</feature>
<feature type="domain" description="PDZ" evidence="10">
    <location>
        <begin position="197"/>
        <end position="308"/>
    </location>
</feature>
<dbReference type="InterPro" id="IPR015132">
    <property type="entry name" value="L27_2"/>
</dbReference>
<dbReference type="SUPFAM" id="SSF101288">
    <property type="entry name" value="L27 domain"/>
    <property type="match status" value="1"/>
</dbReference>
<evidence type="ECO:0000256" key="6">
    <source>
        <dbReference type="ARBA" id="ARBA00022737"/>
    </source>
</evidence>